<organism evidence="2">
    <name type="scientific">marine metagenome</name>
    <dbReference type="NCBI Taxonomy" id="408172"/>
    <lineage>
        <taxon>unclassified sequences</taxon>
        <taxon>metagenomes</taxon>
        <taxon>ecological metagenomes</taxon>
    </lineage>
</organism>
<evidence type="ECO:0000259" key="1">
    <source>
        <dbReference type="Pfam" id="PF20601"/>
    </source>
</evidence>
<accession>A0A382PY90</accession>
<proteinExistence type="predicted"/>
<gene>
    <name evidence="2" type="ORF">METZ01_LOCUS330691</name>
</gene>
<evidence type="ECO:0000313" key="2">
    <source>
        <dbReference type="EMBL" id="SVC77837.1"/>
    </source>
</evidence>
<sequence>MIARIILSLTVAFSAEVRAQEKAVWQQKLSKHLQADFPYTKAAVRTQFPKNNVANKGMAIIVGSEAFMCFDTDLLRWAAGWTGGYITEDGVSFKGNHGASPRIAGVQKFGSPSIAGWADDKGSFADSRPEPFGPLPRKHVQWRGHYVADDQVVLSYTVHGVGILEQPGSIEKDGHTVFLRSIQHEDISANLVTLVCEVENAKGGVDDGVAILVAGNQITQVVLMNAPKGSELEVQDNKRVVAKLAKGTKAGTFQIRIWSGGKADHAQFATLAKVASKAEFRKAGKNRWPDRVVTQGRMNASSTPDGAYVTDVLTSPEKNLWNRRVRFGGLDFFS</sequence>
<feature type="domain" description="DUF6797" evidence="1">
    <location>
        <begin position="68"/>
        <end position="165"/>
    </location>
</feature>
<name>A0A382PY90_9ZZZZ</name>
<dbReference type="AlphaFoldDB" id="A0A382PY90"/>
<feature type="non-terminal residue" evidence="2">
    <location>
        <position position="1"/>
    </location>
</feature>
<dbReference type="Pfam" id="PF20601">
    <property type="entry name" value="DUF6797"/>
    <property type="match status" value="1"/>
</dbReference>
<dbReference type="EMBL" id="UINC01110372">
    <property type="protein sequence ID" value="SVC77837.1"/>
    <property type="molecule type" value="Genomic_DNA"/>
</dbReference>
<feature type="non-terminal residue" evidence="2">
    <location>
        <position position="334"/>
    </location>
</feature>
<dbReference type="InterPro" id="IPR046476">
    <property type="entry name" value="DUF6797"/>
</dbReference>
<protein>
    <recommendedName>
        <fullName evidence="1">DUF6797 domain-containing protein</fullName>
    </recommendedName>
</protein>
<reference evidence="2" key="1">
    <citation type="submission" date="2018-05" db="EMBL/GenBank/DDBJ databases">
        <authorList>
            <person name="Lanie J.A."/>
            <person name="Ng W.-L."/>
            <person name="Kazmierczak K.M."/>
            <person name="Andrzejewski T.M."/>
            <person name="Davidsen T.M."/>
            <person name="Wayne K.J."/>
            <person name="Tettelin H."/>
            <person name="Glass J.I."/>
            <person name="Rusch D."/>
            <person name="Podicherti R."/>
            <person name="Tsui H.-C.T."/>
            <person name="Winkler M.E."/>
        </authorList>
    </citation>
    <scope>NUCLEOTIDE SEQUENCE</scope>
</reference>